<protein>
    <recommendedName>
        <fullName evidence="5">Phage holin</fullName>
    </recommendedName>
</protein>
<accession>A0A6L5P277</accession>
<comment type="caution">
    <text evidence="3">The sequence shown here is derived from an EMBL/GenBank/DDBJ whole genome shotgun (WGS) entry which is preliminary data.</text>
</comment>
<feature type="compositionally biased region" description="Basic and acidic residues" evidence="1">
    <location>
        <begin position="115"/>
        <end position="130"/>
    </location>
</feature>
<dbReference type="EMBL" id="WJNA01000006">
    <property type="protein sequence ID" value="MRH08575.1"/>
    <property type="molecule type" value="Genomic_DNA"/>
</dbReference>
<dbReference type="AlphaFoldDB" id="A0A6L5P277"/>
<name>A0A6L5P277_LIMRT</name>
<dbReference type="RefSeq" id="WP_153704715.1">
    <property type="nucleotide sequence ID" value="NZ_WJNA01000006.1"/>
</dbReference>
<proteinExistence type="predicted"/>
<evidence type="ECO:0000256" key="1">
    <source>
        <dbReference type="SAM" id="MobiDB-lite"/>
    </source>
</evidence>
<keyword evidence="2" id="KW-0472">Membrane</keyword>
<evidence type="ECO:0000256" key="2">
    <source>
        <dbReference type="SAM" id="Phobius"/>
    </source>
</evidence>
<gene>
    <name evidence="3" type="ORF">GIX81_03750</name>
</gene>
<evidence type="ECO:0008006" key="5">
    <source>
        <dbReference type="Google" id="ProtNLM"/>
    </source>
</evidence>
<dbReference type="Proteomes" id="UP000472879">
    <property type="component" value="Unassembled WGS sequence"/>
</dbReference>
<sequence>MKIAIEVWKYLLSTGMFGAVVTFAWMYIRPMLEQKEQHAKTLQEKEMVEVTVKLADQAVASLAGNSNLTGNEKFKTATGLVTNSLENKGFNVDDKFVKHAVQAAYEKSDLTPTIDPDKKPTQSVETKKVDNVNNTQPVGTL</sequence>
<feature type="region of interest" description="Disordered" evidence="1">
    <location>
        <begin position="108"/>
        <end position="141"/>
    </location>
</feature>
<feature type="transmembrane region" description="Helical" evidence="2">
    <location>
        <begin position="7"/>
        <end position="28"/>
    </location>
</feature>
<keyword evidence="2" id="KW-1133">Transmembrane helix</keyword>
<reference evidence="3 4" key="1">
    <citation type="submission" date="2019-11" db="EMBL/GenBank/DDBJ databases">
        <title>Draft genome sequence of 12 host-associated Lactobacillus reuteri rodent strains.</title>
        <authorList>
            <person name="Zhang S."/>
            <person name="Ozcam M."/>
            <person name="Van Pijkeren J.P."/>
        </authorList>
    </citation>
    <scope>NUCLEOTIDE SEQUENCE [LARGE SCALE GENOMIC DNA]</scope>
    <source>
        <strain evidence="3 4">Lr4020</strain>
    </source>
</reference>
<evidence type="ECO:0000313" key="4">
    <source>
        <dbReference type="Proteomes" id="UP000472879"/>
    </source>
</evidence>
<feature type="compositionally biased region" description="Polar residues" evidence="1">
    <location>
        <begin position="131"/>
        <end position="141"/>
    </location>
</feature>
<keyword evidence="2" id="KW-0812">Transmembrane</keyword>
<evidence type="ECO:0000313" key="3">
    <source>
        <dbReference type="EMBL" id="MRH08575.1"/>
    </source>
</evidence>
<organism evidence="3 4">
    <name type="scientific">Limosilactobacillus reuteri</name>
    <name type="common">Lactobacillus reuteri</name>
    <dbReference type="NCBI Taxonomy" id="1598"/>
    <lineage>
        <taxon>Bacteria</taxon>
        <taxon>Bacillati</taxon>
        <taxon>Bacillota</taxon>
        <taxon>Bacilli</taxon>
        <taxon>Lactobacillales</taxon>
        <taxon>Lactobacillaceae</taxon>
        <taxon>Limosilactobacillus</taxon>
    </lineage>
</organism>